<feature type="compositionally biased region" description="Basic and acidic residues" evidence="1">
    <location>
        <begin position="84"/>
        <end position="94"/>
    </location>
</feature>
<evidence type="ECO:0000256" key="1">
    <source>
        <dbReference type="SAM" id="MobiDB-lite"/>
    </source>
</evidence>
<feature type="compositionally biased region" description="Polar residues" evidence="1">
    <location>
        <begin position="183"/>
        <end position="198"/>
    </location>
</feature>
<proteinExistence type="predicted"/>
<sequence>MITATFRGVFHFPIKVEVTGITEDHLDMIGTLESRHTEQRHMITEMYGKNIFCVYIGEIGILEEVRIGNVGSTKNAFFLDEEDHGERNSPDFRSEPSSLRSQINEQERINTQQRNNDSQGEITPEQQLQRRRDINQETRNRELERNTPPRRSQHTAQGESIQYRERSYFGNQAPLDPRVPMFTPSSPSRQNKNGNANGSHIFDPKKLPAPPKLTEAPLNTPEDWKKEPADFARKKLIFAAEHRRIYAKESRKTSLDIGKLALLGRSEVYAEVSSATQYAVHRPVRRLTRVWSAQQQDCHQQPPSLIVASAERSFSRLKKSGFDRTWERNVSQDWPFSTSIEIYRLLTVKTSCLKLRNKIADDDRWALLAIPPNFEAAQRVLVLQEGH</sequence>
<name>A0ABQ9IL41_9NEOP</name>
<evidence type="ECO:0000313" key="2">
    <source>
        <dbReference type="EMBL" id="KAJ8897374.1"/>
    </source>
</evidence>
<feature type="region of interest" description="Disordered" evidence="1">
    <location>
        <begin position="81"/>
        <end position="210"/>
    </location>
</feature>
<evidence type="ECO:0000313" key="3">
    <source>
        <dbReference type="Proteomes" id="UP001159363"/>
    </source>
</evidence>
<reference evidence="2 3" key="1">
    <citation type="submission" date="2023-02" db="EMBL/GenBank/DDBJ databases">
        <title>LHISI_Scaffold_Assembly.</title>
        <authorList>
            <person name="Stuart O.P."/>
            <person name="Cleave R."/>
            <person name="Magrath M.J.L."/>
            <person name="Mikheyev A.S."/>
        </authorList>
    </citation>
    <scope>NUCLEOTIDE SEQUENCE [LARGE SCALE GENOMIC DNA]</scope>
    <source>
        <strain evidence="2">Daus_M_001</strain>
        <tissue evidence="2">Leg muscle</tissue>
    </source>
</reference>
<gene>
    <name evidence="2" type="ORF">PR048_002720</name>
</gene>
<protein>
    <submittedName>
        <fullName evidence="2">Uncharacterized protein</fullName>
    </submittedName>
</protein>
<dbReference type="EMBL" id="JARBHB010000001">
    <property type="protein sequence ID" value="KAJ8897374.1"/>
    <property type="molecule type" value="Genomic_DNA"/>
</dbReference>
<feature type="compositionally biased region" description="Basic and acidic residues" evidence="1">
    <location>
        <begin position="128"/>
        <end position="147"/>
    </location>
</feature>
<comment type="caution">
    <text evidence="2">The sequence shown here is derived from an EMBL/GenBank/DDBJ whole genome shotgun (WGS) entry which is preliminary data.</text>
</comment>
<dbReference type="Proteomes" id="UP001159363">
    <property type="component" value="Chromosome 1"/>
</dbReference>
<keyword evidence="3" id="KW-1185">Reference proteome</keyword>
<feature type="compositionally biased region" description="Polar residues" evidence="1">
    <location>
        <begin position="95"/>
        <end position="127"/>
    </location>
</feature>
<organism evidence="2 3">
    <name type="scientific">Dryococelus australis</name>
    <dbReference type="NCBI Taxonomy" id="614101"/>
    <lineage>
        <taxon>Eukaryota</taxon>
        <taxon>Metazoa</taxon>
        <taxon>Ecdysozoa</taxon>
        <taxon>Arthropoda</taxon>
        <taxon>Hexapoda</taxon>
        <taxon>Insecta</taxon>
        <taxon>Pterygota</taxon>
        <taxon>Neoptera</taxon>
        <taxon>Polyneoptera</taxon>
        <taxon>Phasmatodea</taxon>
        <taxon>Verophasmatodea</taxon>
        <taxon>Anareolatae</taxon>
        <taxon>Phasmatidae</taxon>
        <taxon>Eurycanthinae</taxon>
        <taxon>Dryococelus</taxon>
    </lineage>
</organism>
<accession>A0ABQ9IL41</accession>